<feature type="compositionally biased region" description="Polar residues" evidence="2">
    <location>
        <begin position="198"/>
        <end position="213"/>
    </location>
</feature>
<dbReference type="Proteomes" id="UP001162972">
    <property type="component" value="Chromosome 9"/>
</dbReference>
<dbReference type="PROSITE" id="PS50158">
    <property type="entry name" value="ZF_CCHC"/>
    <property type="match status" value="2"/>
</dbReference>
<dbReference type="Gene3D" id="4.10.60.10">
    <property type="entry name" value="Zinc finger, CCHC-type"/>
    <property type="match status" value="1"/>
</dbReference>
<proteinExistence type="predicted"/>
<dbReference type="SUPFAM" id="SSF57756">
    <property type="entry name" value="Retrovirus zinc finger-like domains"/>
    <property type="match status" value="1"/>
</dbReference>
<feature type="domain" description="CCHC-type" evidence="3">
    <location>
        <begin position="40"/>
        <end position="55"/>
    </location>
</feature>
<evidence type="ECO:0000313" key="5">
    <source>
        <dbReference type="Proteomes" id="UP001162972"/>
    </source>
</evidence>
<dbReference type="EMBL" id="JAPFFJ010000015">
    <property type="protein sequence ID" value="KAJ6410096.1"/>
    <property type="molecule type" value="Genomic_DNA"/>
</dbReference>
<name>A0AAD6NYZ6_9ROSI</name>
<feature type="region of interest" description="Disordered" evidence="2">
    <location>
        <begin position="82"/>
        <end position="225"/>
    </location>
</feature>
<accession>A0AAD6NYZ6</accession>
<protein>
    <recommendedName>
        <fullName evidence="3">CCHC-type domain-containing protein</fullName>
    </recommendedName>
</protein>
<dbReference type="InterPro" id="IPR001878">
    <property type="entry name" value="Znf_CCHC"/>
</dbReference>
<reference evidence="4 5" key="1">
    <citation type="journal article" date="2023" name="Int. J. Mol. Sci.">
        <title>De Novo Assembly and Annotation of 11 Diverse Shrub Willow (Salix) Genomes Reveals Novel Gene Organization in Sex-Linked Regions.</title>
        <authorList>
            <person name="Hyden B."/>
            <person name="Feng K."/>
            <person name="Yates T.B."/>
            <person name="Jawdy S."/>
            <person name="Cereghino C."/>
            <person name="Smart L.B."/>
            <person name="Muchero W."/>
        </authorList>
    </citation>
    <scope>NUCLEOTIDE SEQUENCE [LARGE SCALE GENOMIC DNA]</scope>
    <source>
        <tissue evidence="4">Shoot tip</tissue>
    </source>
</reference>
<evidence type="ECO:0000313" key="4">
    <source>
        <dbReference type="EMBL" id="KAJ6410096.1"/>
    </source>
</evidence>
<feature type="domain" description="CCHC-type" evidence="3">
    <location>
        <begin position="69"/>
        <end position="84"/>
    </location>
</feature>
<evidence type="ECO:0000256" key="2">
    <source>
        <dbReference type="SAM" id="MobiDB-lite"/>
    </source>
</evidence>
<comment type="caution">
    <text evidence="4">The sequence shown here is derived from an EMBL/GenBank/DDBJ whole genome shotgun (WGS) entry which is preliminary data.</text>
</comment>
<dbReference type="InterPro" id="IPR036875">
    <property type="entry name" value="Znf_CCHC_sf"/>
</dbReference>
<dbReference type="Pfam" id="PF00098">
    <property type="entry name" value="zf-CCHC"/>
    <property type="match status" value="2"/>
</dbReference>
<keyword evidence="1" id="KW-0862">Zinc</keyword>
<dbReference type="PANTHER" id="PTHR46978">
    <property type="entry name" value="ZINC KNUCKLE (CCHC-TYPE) FAMILY PROTEIN"/>
    <property type="match status" value="1"/>
</dbReference>
<sequence>MHETIILLMISRKYNATSARVLAIYVVFTLGNDGPRQVSCYRCGELGHTGLECRRLHEEASMTESPSSCYRCGEGGHFARECTSSAKGGKRNHALSIPTLKAHRENKESLEMKSAPHDLGKARKKRKTKSKEKDITTPQKSKHKGRHIAEHLTNSSQSTPKKSRGGWIMDDPGDVSKSTPKQSKHRNGWITEDPGDVSWSNSKNHFKSPSTPSYKGHKSSPMTSDHHITDIQHPGLATLAMHMKTLAMRTATLAIHTATPGMHTTPLGMHTTTPDMHGTTPGMHKATQGMCTTTRGMHRTPMAMHMATPVYAALAVLG</sequence>
<evidence type="ECO:0000259" key="3">
    <source>
        <dbReference type="PROSITE" id="PS50158"/>
    </source>
</evidence>
<keyword evidence="5" id="KW-1185">Reference proteome</keyword>
<keyword evidence="1" id="KW-0863">Zinc-finger</keyword>
<dbReference type="GO" id="GO:0003676">
    <property type="term" value="F:nucleic acid binding"/>
    <property type="evidence" value="ECO:0007669"/>
    <property type="project" value="InterPro"/>
</dbReference>
<dbReference type="PANTHER" id="PTHR46978:SF1">
    <property type="entry name" value="ZINC KNUCKLE (CCHC-TYPE) FAMILY PROTEIN"/>
    <property type="match status" value="1"/>
</dbReference>
<keyword evidence="1" id="KW-0479">Metal-binding</keyword>
<dbReference type="GO" id="GO:0008270">
    <property type="term" value="F:zinc ion binding"/>
    <property type="evidence" value="ECO:0007669"/>
    <property type="project" value="UniProtKB-KW"/>
</dbReference>
<evidence type="ECO:0000256" key="1">
    <source>
        <dbReference type="PROSITE-ProRule" id="PRU00047"/>
    </source>
</evidence>
<gene>
    <name evidence="4" type="ORF">OIU84_009570</name>
</gene>
<feature type="compositionally biased region" description="Basic and acidic residues" evidence="2">
    <location>
        <begin position="102"/>
        <end position="121"/>
    </location>
</feature>
<organism evidence="4 5">
    <name type="scientific">Salix udensis</name>
    <dbReference type="NCBI Taxonomy" id="889485"/>
    <lineage>
        <taxon>Eukaryota</taxon>
        <taxon>Viridiplantae</taxon>
        <taxon>Streptophyta</taxon>
        <taxon>Embryophyta</taxon>
        <taxon>Tracheophyta</taxon>
        <taxon>Spermatophyta</taxon>
        <taxon>Magnoliopsida</taxon>
        <taxon>eudicotyledons</taxon>
        <taxon>Gunneridae</taxon>
        <taxon>Pentapetalae</taxon>
        <taxon>rosids</taxon>
        <taxon>fabids</taxon>
        <taxon>Malpighiales</taxon>
        <taxon>Salicaceae</taxon>
        <taxon>Saliceae</taxon>
        <taxon>Salix</taxon>
    </lineage>
</organism>
<dbReference type="AlphaFoldDB" id="A0AAD6NYZ6"/>
<dbReference type="SMART" id="SM00343">
    <property type="entry name" value="ZnF_C2HC"/>
    <property type="match status" value="2"/>
</dbReference>